<sequence>MSATTPDVVLEMHVARSLLIDAYNAADLALRGRMRAMRLTQNQLMSQNIEAIAKVPASPQYSKMAKKRVDEQLQTLRKFQRIRCDVIHSQMEILDVENSPKAMFSNVQNQARLGRQGLLLTLADLRQCEADLKAVAKEFSPTVFD</sequence>
<evidence type="ECO:0000313" key="1">
    <source>
        <dbReference type="EMBL" id="MXO73796.1"/>
    </source>
</evidence>
<dbReference type="Proteomes" id="UP000439522">
    <property type="component" value="Unassembled WGS sequence"/>
</dbReference>
<dbReference type="RefSeq" id="WP_160609616.1">
    <property type="nucleotide sequence ID" value="NZ_WTZA01000001.1"/>
</dbReference>
<organism evidence="1 2">
    <name type="scientific">Tsuneonella aeria</name>
    <dbReference type="NCBI Taxonomy" id="1837929"/>
    <lineage>
        <taxon>Bacteria</taxon>
        <taxon>Pseudomonadati</taxon>
        <taxon>Pseudomonadota</taxon>
        <taxon>Alphaproteobacteria</taxon>
        <taxon>Sphingomonadales</taxon>
        <taxon>Erythrobacteraceae</taxon>
        <taxon>Tsuneonella</taxon>
    </lineage>
</organism>
<evidence type="ECO:0000313" key="2">
    <source>
        <dbReference type="Proteomes" id="UP000439522"/>
    </source>
</evidence>
<accession>A0A6I4TB31</accession>
<dbReference type="AlphaFoldDB" id="A0A6I4TB31"/>
<proteinExistence type="predicted"/>
<keyword evidence="2" id="KW-1185">Reference proteome</keyword>
<gene>
    <name evidence="1" type="ORF">GRI40_00975</name>
</gene>
<reference evidence="1 2" key="1">
    <citation type="submission" date="2019-12" db="EMBL/GenBank/DDBJ databases">
        <title>Genomic-based taxomic classification of the family Erythrobacteraceae.</title>
        <authorList>
            <person name="Xu L."/>
        </authorList>
    </citation>
    <scope>NUCLEOTIDE SEQUENCE [LARGE SCALE GENOMIC DNA]</scope>
    <source>
        <strain evidence="1 2">100921-2</strain>
    </source>
</reference>
<dbReference type="OrthoDB" id="9901985at2"/>
<protein>
    <submittedName>
        <fullName evidence="1">Uncharacterized protein</fullName>
    </submittedName>
</protein>
<dbReference type="EMBL" id="WTZA01000001">
    <property type="protein sequence ID" value="MXO73796.1"/>
    <property type="molecule type" value="Genomic_DNA"/>
</dbReference>
<name>A0A6I4TB31_9SPHN</name>
<comment type="caution">
    <text evidence="1">The sequence shown here is derived from an EMBL/GenBank/DDBJ whole genome shotgun (WGS) entry which is preliminary data.</text>
</comment>